<organism evidence="8 9">
    <name type="scientific">Wallemia hederae</name>
    <dbReference type="NCBI Taxonomy" id="1540922"/>
    <lineage>
        <taxon>Eukaryota</taxon>
        <taxon>Fungi</taxon>
        <taxon>Dikarya</taxon>
        <taxon>Basidiomycota</taxon>
        <taxon>Wallemiomycotina</taxon>
        <taxon>Wallemiomycetes</taxon>
        <taxon>Wallemiales</taxon>
        <taxon>Wallemiaceae</taxon>
        <taxon>Wallemia</taxon>
    </lineage>
</organism>
<protein>
    <recommendedName>
        <fullName evidence="7">SAM-dependent MTase RsmB/NOP-type domain-containing protein</fullName>
    </recommendedName>
</protein>
<feature type="compositionally biased region" description="Basic residues" evidence="6">
    <location>
        <begin position="479"/>
        <end position="491"/>
    </location>
</feature>
<keyword evidence="9" id="KW-1185">Reference proteome</keyword>
<evidence type="ECO:0000256" key="3">
    <source>
        <dbReference type="ARBA" id="ARBA00022691"/>
    </source>
</evidence>
<gene>
    <name evidence="8" type="ORF">E3P99_03117</name>
</gene>
<comment type="caution">
    <text evidence="8">The sequence shown here is derived from an EMBL/GenBank/DDBJ whole genome shotgun (WGS) entry which is preliminary data.</text>
</comment>
<feature type="domain" description="SAM-dependent MTase RsmB/NOP-type" evidence="7">
    <location>
        <begin position="129"/>
        <end position="457"/>
    </location>
</feature>
<sequence>MDFYKKAAEAVEKVLNKQTSVKTFAHSKRLLAVVVETLKYQDVLKQLIEITDLLSKERKAIKFAKPQGNPIFLVMVLLHDLLFSKRQAIEAGQGPIKDAILRHKTRLRGELTKLRVRAGVTTNEELGRKAESAAELIPRYVRINSNRISLDDAIAEMKKAFGLAEYTGDDMPIPADKYKIVKHIPNLVAVHASLSQRITSHTLYTNGRVILQDLASCMPPVVLLHELVGESKKEGKRRANEVEDDGLENVGTVIDGTAAPGNKTTLLSALMRNKGKILAYEHVPKRYETLEKMVAMAGCQNVETVLGDFTKCDPKSRTDVTHILLDPSCTGSGIVNRLDYLTEQENDDKEAQDERMSALSAFQETIIGHAMKFPNVRRIVYSTCSIHEEENESVVMSTLIQHPEFNLAGRQSCLKDWPTRGHSEPFGGDSVKAESVIRCTPGTDLTNGFFVACFDRIDSAGGVADDGHKQAGQADAQPAKKRRKNKKKSAKSAKNIIIV</sequence>
<dbReference type="GO" id="GO:0005730">
    <property type="term" value="C:nucleolus"/>
    <property type="evidence" value="ECO:0007669"/>
    <property type="project" value="TreeGrafter"/>
</dbReference>
<evidence type="ECO:0000313" key="9">
    <source>
        <dbReference type="Proteomes" id="UP000310189"/>
    </source>
</evidence>
<keyword evidence="3 5" id="KW-0949">S-adenosyl-L-methionine</keyword>
<dbReference type="Pfam" id="PF01189">
    <property type="entry name" value="Methyltr_RsmB-F"/>
    <property type="match status" value="1"/>
</dbReference>
<dbReference type="Gene3D" id="3.40.50.150">
    <property type="entry name" value="Vaccinia Virus protein VP39"/>
    <property type="match status" value="1"/>
</dbReference>
<dbReference type="Pfam" id="PF21148">
    <property type="entry name" value="NSUN5_fdxn-like"/>
    <property type="match status" value="1"/>
</dbReference>
<evidence type="ECO:0000256" key="5">
    <source>
        <dbReference type="PROSITE-ProRule" id="PRU01023"/>
    </source>
</evidence>
<dbReference type="GO" id="GO:0003723">
    <property type="term" value="F:RNA binding"/>
    <property type="evidence" value="ECO:0007669"/>
    <property type="project" value="UniProtKB-UniRule"/>
</dbReference>
<keyword evidence="2 5" id="KW-0808">Transferase</keyword>
<dbReference type="GO" id="GO:0070475">
    <property type="term" value="P:rRNA base methylation"/>
    <property type="evidence" value="ECO:0007669"/>
    <property type="project" value="TreeGrafter"/>
</dbReference>
<dbReference type="InterPro" id="IPR029063">
    <property type="entry name" value="SAM-dependent_MTases_sf"/>
</dbReference>
<evidence type="ECO:0000256" key="4">
    <source>
        <dbReference type="ARBA" id="ARBA00022884"/>
    </source>
</evidence>
<keyword evidence="1 5" id="KW-0489">Methyltransferase</keyword>
<dbReference type="Pfam" id="PF21153">
    <property type="entry name" value="NSUN5_N"/>
    <property type="match status" value="1"/>
</dbReference>
<evidence type="ECO:0000256" key="2">
    <source>
        <dbReference type="ARBA" id="ARBA00022679"/>
    </source>
</evidence>
<feature type="active site" description="Nucleophile" evidence="5">
    <location>
        <position position="384"/>
    </location>
</feature>
<comment type="similarity">
    <text evidence="5">Belongs to the class I-like SAM-binding methyltransferase superfamily. RsmB/NOP family.</text>
</comment>
<dbReference type="InterPro" id="IPR023267">
    <property type="entry name" value="RCMT"/>
</dbReference>
<dbReference type="Proteomes" id="UP000310189">
    <property type="component" value="Unassembled WGS sequence"/>
</dbReference>
<comment type="caution">
    <text evidence="5">Lacks conserved residue(s) required for the propagation of feature annotation.</text>
</comment>
<accession>A0A4V4LSR7</accession>
<dbReference type="SUPFAM" id="SSF53335">
    <property type="entry name" value="S-adenosyl-L-methionine-dependent methyltransferases"/>
    <property type="match status" value="1"/>
</dbReference>
<dbReference type="GO" id="GO:0008173">
    <property type="term" value="F:RNA methyltransferase activity"/>
    <property type="evidence" value="ECO:0007669"/>
    <property type="project" value="InterPro"/>
</dbReference>
<evidence type="ECO:0000256" key="6">
    <source>
        <dbReference type="SAM" id="MobiDB-lite"/>
    </source>
</evidence>
<reference evidence="8 9" key="1">
    <citation type="submission" date="2019-03" db="EMBL/GenBank/DDBJ databases">
        <title>Sequencing 23 genomes of Wallemia ichthyophaga.</title>
        <authorList>
            <person name="Gostincar C."/>
        </authorList>
    </citation>
    <scope>NUCLEOTIDE SEQUENCE [LARGE SCALE GENOMIC DNA]</scope>
    <source>
        <strain evidence="8 9">EXF-5753</strain>
    </source>
</reference>
<evidence type="ECO:0000313" key="8">
    <source>
        <dbReference type="EMBL" id="TIA87533.1"/>
    </source>
</evidence>
<dbReference type="InterPro" id="IPR001678">
    <property type="entry name" value="MeTrfase_RsmB-F_NOP2_dom"/>
</dbReference>
<dbReference type="EMBL" id="SPNW01000053">
    <property type="protein sequence ID" value="TIA87533.1"/>
    <property type="molecule type" value="Genomic_DNA"/>
</dbReference>
<dbReference type="PROSITE" id="PS51686">
    <property type="entry name" value="SAM_MT_RSMB_NOP"/>
    <property type="match status" value="1"/>
</dbReference>
<feature type="region of interest" description="Disordered" evidence="6">
    <location>
        <begin position="464"/>
        <end position="499"/>
    </location>
</feature>
<proteinExistence type="inferred from homology"/>
<dbReference type="OrthoDB" id="435282at2759"/>
<dbReference type="InterPro" id="IPR049561">
    <property type="entry name" value="NSUN5_7_fdxn-like"/>
</dbReference>
<dbReference type="InterPro" id="IPR048889">
    <property type="entry name" value="NSUN5_RCM1_N"/>
</dbReference>
<dbReference type="InterPro" id="IPR049560">
    <property type="entry name" value="MeTrfase_RsmB-F_NOP2_cat"/>
</dbReference>
<evidence type="ECO:0000256" key="1">
    <source>
        <dbReference type="ARBA" id="ARBA00022603"/>
    </source>
</evidence>
<feature type="binding site" evidence="5">
    <location>
        <position position="308"/>
    </location>
    <ligand>
        <name>S-adenosyl-L-methionine</name>
        <dbReference type="ChEBI" id="CHEBI:59789"/>
    </ligand>
</feature>
<name>A0A4V4LSR7_9BASI</name>
<dbReference type="PANTHER" id="PTHR22807:SF4">
    <property type="entry name" value="28S RRNA (CYTOSINE-C(5))-METHYLTRANSFERASE"/>
    <property type="match status" value="1"/>
</dbReference>
<dbReference type="AlphaFoldDB" id="A0A4V4LSR7"/>
<feature type="binding site" evidence="5">
    <location>
        <position position="326"/>
    </location>
    <ligand>
        <name>S-adenosyl-L-methionine</name>
        <dbReference type="ChEBI" id="CHEBI:59789"/>
    </ligand>
</feature>
<keyword evidence="4 5" id="KW-0694">RNA-binding</keyword>
<feature type="binding site" evidence="5">
    <location>
        <position position="281"/>
    </location>
    <ligand>
        <name>S-adenosyl-L-methionine</name>
        <dbReference type="ChEBI" id="CHEBI:59789"/>
    </ligand>
</feature>
<dbReference type="PRINTS" id="PR02008">
    <property type="entry name" value="RCMTFAMILY"/>
</dbReference>
<evidence type="ECO:0000259" key="7">
    <source>
        <dbReference type="PROSITE" id="PS51686"/>
    </source>
</evidence>
<dbReference type="PANTHER" id="PTHR22807">
    <property type="entry name" value="NOP2 YEAST -RELATED NOL1/NOP2/FMU SUN DOMAIN-CONTAINING"/>
    <property type="match status" value="1"/>
</dbReference>